<dbReference type="SUPFAM" id="SSF47413">
    <property type="entry name" value="lambda repressor-like DNA-binding domains"/>
    <property type="match status" value="1"/>
</dbReference>
<dbReference type="Proteomes" id="UP001205867">
    <property type="component" value="Unassembled WGS sequence"/>
</dbReference>
<dbReference type="CDD" id="cd00093">
    <property type="entry name" value="HTH_XRE"/>
    <property type="match status" value="1"/>
</dbReference>
<dbReference type="AlphaFoldDB" id="A0AAP3AJ81"/>
<dbReference type="Gene3D" id="1.10.260.40">
    <property type="entry name" value="lambda repressor-like DNA-binding domains"/>
    <property type="match status" value="1"/>
</dbReference>
<dbReference type="GO" id="GO:0003677">
    <property type="term" value="F:DNA binding"/>
    <property type="evidence" value="ECO:0007669"/>
    <property type="project" value="InterPro"/>
</dbReference>
<sequence>MGEVVYLADRADQHRQLLWREAIGHVVRQERHTRRERLTDVGERAGIAPQYLSELERGLKDPSSEILHAVSDALETPVHEIARRAASVLDGTACLGPTVLAIAA</sequence>
<dbReference type="InterPro" id="IPR001387">
    <property type="entry name" value="Cro/C1-type_HTH"/>
</dbReference>
<dbReference type="RefSeq" id="WP_406922072.1">
    <property type="nucleotide sequence ID" value="NZ_JBIQED010000028.1"/>
</dbReference>
<evidence type="ECO:0000313" key="3">
    <source>
        <dbReference type="Proteomes" id="UP001205867"/>
    </source>
</evidence>
<reference evidence="2" key="1">
    <citation type="submission" date="2023-06" db="EMBL/GenBank/DDBJ databases">
        <title>lsaBGC provides a comprehensive framework for evolutionary analysis of biosynthetic gene clusters within focal taxa.</title>
        <authorList>
            <person name="Salamzade R."/>
            <person name="Sandstrom S."/>
            <person name="Kalan L.R."/>
        </authorList>
    </citation>
    <scope>NUCLEOTIDE SEQUENCE</scope>
    <source>
        <strain evidence="2">P3-SID899</strain>
    </source>
</reference>
<gene>
    <name evidence="2" type="ORF">M3A82_006950</name>
</gene>
<dbReference type="PROSITE" id="PS50943">
    <property type="entry name" value="HTH_CROC1"/>
    <property type="match status" value="1"/>
</dbReference>
<protein>
    <submittedName>
        <fullName evidence="2">Helix-turn-helix domain-containing protein</fullName>
    </submittedName>
</protein>
<organism evidence="2 3">
    <name type="scientific">Micrococcus luteus</name>
    <name type="common">Micrococcus lysodeikticus</name>
    <dbReference type="NCBI Taxonomy" id="1270"/>
    <lineage>
        <taxon>Bacteria</taxon>
        <taxon>Bacillati</taxon>
        <taxon>Actinomycetota</taxon>
        <taxon>Actinomycetes</taxon>
        <taxon>Micrococcales</taxon>
        <taxon>Micrococcaceae</taxon>
        <taxon>Micrococcus</taxon>
    </lineage>
</organism>
<name>A0AAP3AJ81_MICLU</name>
<proteinExistence type="predicted"/>
<dbReference type="Pfam" id="PF13560">
    <property type="entry name" value="HTH_31"/>
    <property type="match status" value="1"/>
</dbReference>
<evidence type="ECO:0000313" key="2">
    <source>
        <dbReference type="EMBL" id="MCV7629075.1"/>
    </source>
</evidence>
<evidence type="ECO:0000259" key="1">
    <source>
        <dbReference type="PROSITE" id="PS50943"/>
    </source>
</evidence>
<accession>A0AAP3AJ81</accession>
<dbReference type="SMART" id="SM00530">
    <property type="entry name" value="HTH_XRE"/>
    <property type="match status" value="1"/>
</dbReference>
<dbReference type="InterPro" id="IPR010982">
    <property type="entry name" value="Lambda_DNA-bd_dom_sf"/>
</dbReference>
<feature type="domain" description="HTH cro/C1-type" evidence="1">
    <location>
        <begin position="38"/>
        <end position="81"/>
    </location>
</feature>
<comment type="caution">
    <text evidence="2">The sequence shown here is derived from an EMBL/GenBank/DDBJ whole genome shotgun (WGS) entry which is preliminary data.</text>
</comment>
<dbReference type="EMBL" id="JALXKZ020000013">
    <property type="protein sequence ID" value="MCV7629075.1"/>
    <property type="molecule type" value="Genomic_DNA"/>
</dbReference>